<evidence type="ECO:0000256" key="17">
    <source>
        <dbReference type="ARBA" id="ARBA00023004"/>
    </source>
</evidence>
<evidence type="ECO:0000256" key="12">
    <source>
        <dbReference type="ARBA" id="ARBA00022737"/>
    </source>
</evidence>
<dbReference type="SUPFAM" id="SSF46626">
    <property type="entry name" value="Cytochrome c"/>
    <property type="match status" value="2"/>
</dbReference>
<dbReference type="PRINTS" id="PR00605">
    <property type="entry name" value="CYTCHROMECIC"/>
</dbReference>
<keyword evidence="12" id="KW-0677">Repeat</keyword>
<comment type="subcellular location">
    <subcellularLocation>
        <location evidence="2">Cell inner membrane</location>
    </subcellularLocation>
</comment>
<comment type="similarity">
    <text evidence="4">Belongs to the CcoP / FixP family.</text>
</comment>
<keyword evidence="11" id="KW-0479">Metal-binding</keyword>
<evidence type="ECO:0000256" key="20">
    <source>
        <dbReference type="ARBA" id="ARBA00029635"/>
    </source>
</evidence>
<evidence type="ECO:0000313" key="23">
    <source>
        <dbReference type="EMBL" id="PJE80160.1"/>
    </source>
</evidence>
<evidence type="ECO:0000256" key="18">
    <source>
        <dbReference type="ARBA" id="ARBA00023065"/>
    </source>
</evidence>
<dbReference type="InterPro" id="IPR036909">
    <property type="entry name" value="Cyt_c-like_dom_sf"/>
</dbReference>
<protein>
    <recommendedName>
        <fullName evidence="20">Cytochrome c oxidase subunit III</fullName>
    </recommendedName>
</protein>
<evidence type="ECO:0000256" key="5">
    <source>
        <dbReference type="ARBA" id="ARBA00022448"/>
    </source>
</evidence>
<evidence type="ECO:0000256" key="6">
    <source>
        <dbReference type="ARBA" id="ARBA00022475"/>
    </source>
</evidence>
<dbReference type="InterPro" id="IPR009056">
    <property type="entry name" value="Cyt_c-like_dom"/>
</dbReference>
<evidence type="ECO:0000256" key="21">
    <source>
        <dbReference type="SAM" id="Phobius"/>
    </source>
</evidence>
<dbReference type="PROSITE" id="PS51007">
    <property type="entry name" value="CYTC"/>
    <property type="match status" value="2"/>
</dbReference>
<sequence length="303" mass="34426">MMSSFWHWWIIGLTLICTLAVVLLLAVIWKKQPKDMTDKTTGHEYDSIKELDNPMPQWWCVLFVATLVFSVGYLALYPGLGYWKGLLGWTSTNELERNQTQYHRRFAPEFARYGKIPVEELIHNPKAMKMGRRIFANNCAQCHGMDAGGSFGFPDLTDGSWLYGGTPEAIEETLIYGRQGQMPAWEAILGNRDINNVTHYVRELSGLNTDASQTERDHGKKIYQQVCMACHDQNGTGNTLLGAPNLTDNKWLYGSSHAQIAYTLRKGRNGVMPAWKDFLGKDRVHLVAAYVYSLSHEKEDTKK</sequence>
<reference evidence="23" key="1">
    <citation type="journal article" date="2017" name="Appl. Environ. Microbiol.">
        <title>Molecular characterization of an Endozoicomonas-like organism causing infection in king scallop Pecten maximus L.</title>
        <authorList>
            <person name="Cano I."/>
            <person name="van Aerle R."/>
            <person name="Ross S."/>
            <person name="Verner-Jeffreys D.W."/>
            <person name="Paley R.K."/>
            <person name="Rimmer G."/>
            <person name="Ryder D."/>
            <person name="Hooper P."/>
            <person name="Stone D."/>
            <person name="Feist S.W."/>
        </authorList>
    </citation>
    <scope>NUCLEOTIDE SEQUENCE</scope>
</reference>
<dbReference type="InterPro" id="IPR032858">
    <property type="entry name" value="CcoP_N"/>
</dbReference>
<dbReference type="InterPro" id="IPR038414">
    <property type="entry name" value="CcoP_N_sf"/>
</dbReference>
<keyword evidence="15 21" id="KW-1133">Transmembrane helix</keyword>
<evidence type="ECO:0000256" key="7">
    <source>
        <dbReference type="ARBA" id="ARBA00022519"/>
    </source>
</evidence>
<feature type="domain" description="Cytochrome c" evidence="22">
    <location>
        <begin position="126"/>
        <end position="205"/>
    </location>
</feature>
<comment type="pathway">
    <text evidence="3">Energy metabolism; oxidative phosphorylation.</text>
</comment>
<dbReference type="InterPro" id="IPR004678">
    <property type="entry name" value="Cyt_c_oxidase_cbb3_su3"/>
</dbReference>
<keyword evidence="8" id="KW-0349">Heme</keyword>
<evidence type="ECO:0000256" key="15">
    <source>
        <dbReference type="ARBA" id="ARBA00022989"/>
    </source>
</evidence>
<keyword evidence="18" id="KW-0406">Ion transport</keyword>
<dbReference type="InterPro" id="IPR050597">
    <property type="entry name" value="Cytochrome_c_Oxidase_Subunit"/>
</dbReference>
<dbReference type="EMBL" id="NSIT01000029">
    <property type="protein sequence ID" value="PJE80160.1"/>
    <property type="molecule type" value="Genomic_DNA"/>
</dbReference>
<evidence type="ECO:0000256" key="13">
    <source>
        <dbReference type="ARBA" id="ARBA00022781"/>
    </source>
</evidence>
<evidence type="ECO:0000259" key="22">
    <source>
        <dbReference type="PROSITE" id="PS51007"/>
    </source>
</evidence>
<dbReference type="AlphaFoldDB" id="A0A2H9TA96"/>
<dbReference type="Gene3D" id="1.10.760.10">
    <property type="entry name" value="Cytochrome c-like domain"/>
    <property type="match status" value="2"/>
</dbReference>
<evidence type="ECO:0000256" key="3">
    <source>
        <dbReference type="ARBA" id="ARBA00004673"/>
    </source>
</evidence>
<dbReference type="InterPro" id="IPR008168">
    <property type="entry name" value="Cyt_C_IC"/>
</dbReference>
<dbReference type="UniPathway" id="UPA00705"/>
<gene>
    <name evidence="23" type="primary">ccoP2</name>
    <name evidence="23" type="ORF">CI610_00848</name>
</gene>
<evidence type="ECO:0000256" key="8">
    <source>
        <dbReference type="ARBA" id="ARBA00022617"/>
    </source>
</evidence>
<keyword evidence="6" id="KW-1003">Cell membrane</keyword>
<dbReference type="NCBIfam" id="TIGR00782">
    <property type="entry name" value="ccoP"/>
    <property type="match status" value="1"/>
</dbReference>
<proteinExistence type="inferred from homology"/>
<keyword evidence="14" id="KW-0249">Electron transport</keyword>
<dbReference type="GO" id="GO:0020037">
    <property type="term" value="F:heme binding"/>
    <property type="evidence" value="ECO:0007669"/>
    <property type="project" value="InterPro"/>
</dbReference>
<feature type="domain" description="Cytochrome c" evidence="22">
    <location>
        <begin position="214"/>
        <end position="295"/>
    </location>
</feature>
<comment type="caution">
    <text evidence="23">The sequence shown here is derived from an EMBL/GenBank/DDBJ whole genome shotgun (WGS) entry which is preliminary data.</text>
</comment>
<dbReference type="Pfam" id="PF13442">
    <property type="entry name" value="Cytochrome_CBB3"/>
    <property type="match status" value="2"/>
</dbReference>
<keyword evidence="13" id="KW-0375">Hydrogen ion transport</keyword>
<name>A0A2H9TA96_9ZZZZ</name>
<organism evidence="23">
    <name type="scientific">invertebrate metagenome</name>
    <dbReference type="NCBI Taxonomy" id="1711999"/>
    <lineage>
        <taxon>unclassified sequences</taxon>
        <taxon>metagenomes</taxon>
        <taxon>organismal metagenomes</taxon>
    </lineage>
</organism>
<dbReference type="GO" id="GO:0009055">
    <property type="term" value="F:electron transfer activity"/>
    <property type="evidence" value="ECO:0007669"/>
    <property type="project" value="InterPro"/>
</dbReference>
<evidence type="ECO:0000256" key="19">
    <source>
        <dbReference type="ARBA" id="ARBA00023136"/>
    </source>
</evidence>
<keyword evidence="9" id="KW-0679">Respiratory chain</keyword>
<evidence type="ECO:0000256" key="2">
    <source>
        <dbReference type="ARBA" id="ARBA00004533"/>
    </source>
</evidence>
<keyword evidence="10 21" id="KW-0812">Transmembrane</keyword>
<keyword evidence="5" id="KW-0813">Transport</keyword>
<dbReference type="GO" id="GO:0006119">
    <property type="term" value="P:oxidative phosphorylation"/>
    <property type="evidence" value="ECO:0007669"/>
    <property type="project" value="UniProtKB-UniPathway"/>
</dbReference>
<dbReference type="GO" id="GO:0016491">
    <property type="term" value="F:oxidoreductase activity"/>
    <property type="evidence" value="ECO:0007669"/>
    <property type="project" value="UniProtKB-KW"/>
</dbReference>
<keyword evidence="7" id="KW-0997">Cell inner membrane</keyword>
<accession>A0A2H9TA96</accession>
<dbReference type="PANTHER" id="PTHR33751">
    <property type="entry name" value="CBB3-TYPE CYTOCHROME C OXIDASE SUBUNIT FIXP"/>
    <property type="match status" value="1"/>
</dbReference>
<dbReference type="PIRSF" id="PIRSF000006">
    <property type="entry name" value="Cbb3-Cox_fixP"/>
    <property type="match status" value="1"/>
</dbReference>
<dbReference type="GO" id="GO:1902600">
    <property type="term" value="P:proton transmembrane transport"/>
    <property type="evidence" value="ECO:0007669"/>
    <property type="project" value="UniProtKB-KW"/>
</dbReference>
<dbReference type="GO" id="GO:0005506">
    <property type="term" value="F:iron ion binding"/>
    <property type="evidence" value="ECO:0007669"/>
    <property type="project" value="InterPro"/>
</dbReference>
<feature type="transmembrane region" description="Helical" evidence="21">
    <location>
        <begin position="58"/>
        <end position="77"/>
    </location>
</feature>
<keyword evidence="16" id="KW-0560">Oxidoreductase</keyword>
<dbReference type="PANTHER" id="PTHR33751:SF1">
    <property type="entry name" value="CBB3-TYPE CYTOCHROME C OXIDASE SUBUNIT FIXP"/>
    <property type="match status" value="1"/>
</dbReference>
<evidence type="ECO:0000256" key="14">
    <source>
        <dbReference type="ARBA" id="ARBA00022982"/>
    </source>
</evidence>
<dbReference type="Pfam" id="PF14715">
    <property type="entry name" value="FixP_N"/>
    <property type="match status" value="1"/>
</dbReference>
<dbReference type="GO" id="GO:0005886">
    <property type="term" value="C:plasma membrane"/>
    <property type="evidence" value="ECO:0007669"/>
    <property type="project" value="UniProtKB-SubCell"/>
</dbReference>
<evidence type="ECO:0000256" key="16">
    <source>
        <dbReference type="ARBA" id="ARBA00023002"/>
    </source>
</evidence>
<dbReference type="Gene3D" id="6.10.280.130">
    <property type="match status" value="1"/>
</dbReference>
<keyword evidence="19 21" id="KW-0472">Membrane</keyword>
<keyword evidence="17" id="KW-0408">Iron</keyword>
<evidence type="ECO:0000256" key="9">
    <source>
        <dbReference type="ARBA" id="ARBA00022660"/>
    </source>
</evidence>
<evidence type="ECO:0000256" key="10">
    <source>
        <dbReference type="ARBA" id="ARBA00022692"/>
    </source>
</evidence>
<evidence type="ECO:0000256" key="4">
    <source>
        <dbReference type="ARBA" id="ARBA00006113"/>
    </source>
</evidence>
<feature type="transmembrane region" description="Helical" evidence="21">
    <location>
        <begin position="6"/>
        <end position="29"/>
    </location>
</feature>
<evidence type="ECO:0000256" key="1">
    <source>
        <dbReference type="ARBA" id="ARBA00001926"/>
    </source>
</evidence>
<evidence type="ECO:0000256" key="11">
    <source>
        <dbReference type="ARBA" id="ARBA00022723"/>
    </source>
</evidence>
<comment type="cofactor">
    <cofactor evidence="1">
        <name>heme c</name>
        <dbReference type="ChEBI" id="CHEBI:61717"/>
    </cofactor>
</comment>